<evidence type="ECO:0000256" key="1">
    <source>
        <dbReference type="SAM" id="SignalP"/>
    </source>
</evidence>
<keyword evidence="1" id="KW-0732">Signal</keyword>
<dbReference type="EMBL" id="CAJNNV010024534">
    <property type="protein sequence ID" value="CAE8610117.1"/>
    <property type="molecule type" value="Genomic_DNA"/>
</dbReference>
<feature type="signal peptide" evidence="1">
    <location>
        <begin position="1"/>
        <end position="26"/>
    </location>
</feature>
<dbReference type="EMBL" id="CAJNNW010022767">
    <property type="protein sequence ID" value="CAE8669798.1"/>
    <property type="molecule type" value="Genomic_DNA"/>
</dbReference>
<evidence type="ECO:0008006" key="6">
    <source>
        <dbReference type="Google" id="ProtNLM"/>
    </source>
</evidence>
<evidence type="ECO:0000313" key="4">
    <source>
        <dbReference type="Proteomes" id="UP000626109"/>
    </source>
</evidence>
<protein>
    <recommendedName>
        <fullName evidence="6">Protochlorophyllide reductase</fullName>
    </recommendedName>
</protein>
<dbReference type="Proteomes" id="UP000654075">
    <property type="component" value="Unassembled WGS sequence"/>
</dbReference>
<dbReference type="PANTHER" id="PTHR44147:SF2">
    <property type="entry name" value="DEHYDROGENASE_REDUCTASE SDR FAMILY MEMBER 1"/>
    <property type="match status" value="1"/>
</dbReference>
<comment type="caution">
    <text evidence="3">The sequence shown here is derived from an EMBL/GenBank/DDBJ whole genome shotgun (WGS) entry which is preliminary data.</text>
</comment>
<reference evidence="3" key="1">
    <citation type="submission" date="2021-02" db="EMBL/GenBank/DDBJ databases">
        <authorList>
            <person name="Dougan E. K."/>
            <person name="Rhodes N."/>
            <person name="Thang M."/>
            <person name="Chan C."/>
        </authorList>
    </citation>
    <scope>NUCLEOTIDE SEQUENCE</scope>
</reference>
<sequence length="506" mass="53202">MASSLLFPGMLTLILLVLPMLRKSSLFVVLEPRAVVSKIQDVKLPTEQKLSSGLVRVVGVGGNIWSPTTESIRAGPSLACMLCIGLGWAVNRTDRSRYHRGLRNVLAFGGSSGQIRLHKTPGARAGRGIPIPVRSTISLRAEAAPSSSRLQGKIAVVTGASRGVGRGCAVALGEAGMLVYLTGRSKPDLESTAQAVRRAGGEAVVVLCDHTNDQQTEAVFKQVREEQGRLNVLVCNAYQQAGDETDRLIDQGVKFNGLPLDLYDKMNVGPRACYACSYFAADLLRETARNSGIGDASPLVAFIGGFGAISPAARPWLSTAYAVSKAAVDRLARDLNAELGLGLGPQGPEVVVLYPGIVFTERVAQMCREGSSEMDRITGGLPAETLCESPVLTGRVAAALAAEPALRTKPLVDGPGIHDRVAVVAEVARSLGIQDGGSLGSVAAELYGAARPPAPSLRSLGYLGPTILRQSLPDFLKPLADVGGPLANPDWKLPLEFMSQGDVAET</sequence>
<dbReference type="AlphaFoldDB" id="A0A813J1H2"/>
<keyword evidence="5" id="KW-1185">Reference proteome</keyword>
<evidence type="ECO:0000313" key="5">
    <source>
        <dbReference type="Proteomes" id="UP000654075"/>
    </source>
</evidence>
<dbReference type="Gene3D" id="3.40.50.720">
    <property type="entry name" value="NAD(P)-binding Rossmann-like Domain"/>
    <property type="match status" value="1"/>
</dbReference>
<dbReference type="PRINTS" id="PR00081">
    <property type="entry name" value="GDHRDH"/>
</dbReference>
<dbReference type="Pfam" id="PF00106">
    <property type="entry name" value="adh_short"/>
    <property type="match status" value="1"/>
</dbReference>
<gene>
    <name evidence="2" type="ORF">PGLA1383_LOCUS27944</name>
    <name evidence="3" type="ORF">PGLA2088_LOCUS17280</name>
</gene>
<dbReference type="Proteomes" id="UP000626109">
    <property type="component" value="Unassembled WGS sequence"/>
</dbReference>
<evidence type="ECO:0000313" key="3">
    <source>
        <dbReference type="EMBL" id="CAE8669798.1"/>
    </source>
</evidence>
<dbReference type="OrthoDB" id="440096at2759"/>
<evidence type="ECO:0000313" key="2">
    <source>
        <dbReference type="EMBL" id="CAE8610117.1"/>
    </source>
</evidence>
<accession>A0A813J1H2</accession>
<proteinExistence type="predicted"/>
<dbReference type="SUPFAM" id="SSF51735">
    <property type="entry name" value="NAD(P)-binding Rossmann-fold domains"/>
    <property type="match status" value="1"/>
</dbReference>
<feature type="chain" id="PRO_5036222169" description="Protochlorophyllide reductase" evidence="1">
    <location>
        <begin position="27"/>
        <end position="506"/>
    </location>
</feature>
<dbReference type="InterPro" id="IPR002347">
    <property type="entry name" value="SDR_fam"/>
</dbReference>
<name>A0A813J1H2_POLGL</name>
<dbReference type="PANTHER" id="PTHR44147">
    <property type="entry name" value="DEHYDROGENASE/REDUCTASE SDR FAMILY MEMBER 1"/>
    <property type="match status" value="1"/>
</dbReference>
<organism evidence="3 4">
    <name type="scientific">Polarella glacialis</name>
    <name type="common">Dinoflagellate</name>
    <dbReference type="NCBI Taxonomy" id="89957"/>
    <lineage>
        <taxon>Eukaryota</taxon>
        <taxon>Sar</taxon>
        <taxon>Alveolata</taxon>
        <taxon>Dinophyceae</taxon>
        <taxon>Suessiales</taxon>
        <taxon>Suessiaceae</taxon>
        <taxon>Polarella</taxon>
    </lineage>
</organism>
<dbReference type="InterPro" id="IPR036291">
    <property type="entry name" value="NAD(P)-bd_dom_sf"/>
</dbReference>